<dbReference type="SUPFAM" id="SSF53649">
    <property type="entry name" value="Alkaline phosphatase-like"/>
    <property type="match status" value="1"/>
</dbReference>
<dbReference type="InterPro" id="IPR017850">
    <property type="entry name" value="Alkaline_phosphatase_core_sf"/>
</dbReference>
<dbReference type="Pfam" id="PF07394">
    <property type="entry name" value="DUF1501"/>
    <property type="match status" value="1"/>
</dbReference>
<name>A0A7V9A9M1_9BACT</name>
<dbReference type="PANTHER" id="PTHR43737">
    <property type="entry name" value="BLL7424 PROTEIN"/>
    <property type="match status" value="1"/>
</dbReference>
<dbReference type="AlphaFoldDB" id="A0A7V9A9M1"/>
<keyword evidence="2" id="KW-1185">Reference proteome</keyword>
<proteinExistence type="predicted"/>
<dbReference type="PANTHER" id="PTHR43737:SF1">
    <property type="entry name" value="DUF1501 DOMAIN-CONTAINING PROTEIN"/>
    <property type="match status" value="1"/>
</dbReference>
<dbReference type="EMBL" id="JABRWO010000018">
    <property type="protein sequence ID" value="MBA2117680.1"/>
    <property type="molecule type" value="Genomic_DNA"/>
</dbReference>
<dbReference type="RefSeq" id="WP_390814354.1">
    <property type="nucleotide sequence ID" value="NZ_JABRWO010000018.1"/>
</dbReference>
<organism evidence="1 2">
    <name type="scientific">Bremerella alba</name>
    <dbReference type="NCBI Taxonomy" id="980252"/>
    <lineage>
        <taxon>Bacteria</taxon>
        <taxon>Pseudomonadati</taxon>
        <taxon>Planctomycetota</taxon>
        <taxon>Planctomycetia</taxon>
        <taxon>Pirellulales</taxon>
        <taxon>Pirellulaceae</taxon>
        <taxon>Bremerella</taxon>
    </lineage>
</organism>
<evidence type="ECO:0008006" key="3">
    <source>
        <dbReference type="Google" id="ProtNLM"/>
    </source>
</evidence>
<evidence type="ECO:0000313" key="1">
    <source>
        <dbReference type="EMBL" id="MBA2117680.1"/>
    </source>
</evidence>
<comment type="caution">
    <text evidence="1">The sequence shown here is derived from an EMBL/GenBank/DDBJ whole genome shotgun (WGS) entry which is preliminary data.</text>
</comment>
<accession>A0A7V9A9M1</accession>
<sequence length="510" mass="55604">MKPHKNNHQAANLPQGLHMLDRRKFLSSTATGMGSIALSLMLAQDKLLGESSGDARSVGGKSAIRPQIDAGHPFAARPAHMPAAAKNVIVIFCSGACSHLDTFDYKPELLKRHGQPMPGADKLVTFQGQQGNLTKSPWKFRPCGQSGKMISDLVPHLGEMADDICFLHSITGKTNTHGPGENYMSTGFTLDGYPSMGAWATYALGSENQNLPAYVAIPDPRGTPQASVNNWGPGFLPAAYQGTDFNANNPIRNLKRPAGINAKTDTATRNFLNDLNQRHLEQFPGDTELAARISSYELAARMQMTVPEVSDLSTESAETLKMYGADDAQNTLKAAYARNCILARRLVEQGVRFVQLFNGAYQTGGEGVSNWDGHKSLESQYSVHGPVLDQPTAALLKDMKQRGLLEDTLVVWCTEFGRMPTFQLGASGRDHNPDGFTCWLAGAGVKAPFTFGATDEFGHKALENVVDVHDFHATILHLLGLDHERLTYYYNGLERRLTDVHGNVIQEILA</sequence>
<evidence type="ECO:0000313" key="2">
    <source>
        <dbReference type="Proteomes" id="UP000551616"/>
    </source>
</evidence>
<gene>
    <name evidence="1" type="ORF">HOV93_48810</name>
</gene>
<dbReference type="InterPro" id="IPR010869">
    <property type="entry name" value="DUF1501"/>
</dbReference>
<reference evidence="1 2" key="1">
    <citation type="submission" date="2020-05" db="EMBL/GenBank/DDBJ databases">
        <title>Bremerella alba sp. nov., a novel planctomycete isolated from the surface of the macroalga Fucus spiralis.</title>
        <authorList>
            <person name="Godinho O."/>
            <person name="Botelho R."/>
            <person name="Albuquerque L."/>
            <person name="Wiegand S."/>
            <person name="Da Costa M.S."/>
            <person name="Lobo-Da-Cunha A."/>
            <person name="Jogler C."/>
            <person name="Lage O.M."/>
        </authorList>
    </citation>
    <scope>NUCLEOTIDE SEQUENCE [LARGE SCALE GENOMIC DNA]</scope>
    <source>
        <strain evidence="1 2">FF15</strain>
    </source>
</reference>
<protein>
    <recommendedName>
        <fullName evidence="3">Sulfatase</fullName>
    </recommendedName>
</protein>
<dbReference type="Proteomes" id="UP000551616">
    <property type="component" value="Unassembled WGS sequence"/>
</dbReference>
<dbReference type="Gene3D" id="3.40.720.10">
    <property type="entry name" value="Alkaline Phosphatase, subunit A"/>
    <property type="match status" value="1"/>
</dbReference>